<dbReference type="GO" id="GO:0016301">
    <property type="term" value="F:kinase activity"/>
    <property type="evidence" value="ECO:0007669"/>
    <property type="project" value="UniProtKB-KW"/>
</dbReference>
<evidence type="ECO:0000259" key="2">
    <source>
        <dbReference type="PROSITE" id="PS50026"/>
    </source>
</evidence>
<feature type="disulfide bond" evidence="1">
    <location>
        <begin position="235"/>
        <end position="244"/>
    </location>
</feature>
<gene>
    <name evidence="3" type="ORF">HOLleu_04583</name>
</gene>
<name>A0A9Q1CU01_HOLLE</name>
<dbReference type="Gene3D" id="2.170.300.10">
    <property type="entry name" value="Tie2 ligand-binding domain superfamily"/>
    <property type="match status" value="1"/>
</dbReference>
<feature type="domain" description="EGF-like" evidence="2">
    <location>
        <begin position="207"/>
        <end position="245"/>
    </location>
</feature>
<keyword evidence="4" id="KW-1185">Reference proteome</keyword>
<organism evidence="3 4">
    <name type="scientific">Holothuria leucospilota</name>
    <name type="common">Black long sea cucumber</name>
    <name type="synonym">Mertensiothuria leucospilota</name>
    <dbReference type="NCBI Taxonomy" id="206669"/>
    <lineage>
        <taxon>Eukaryota</taxon>
        <taxon>Metazoa</taxon>
        <taxon>Echinodermata</taxon>
        <taxon>Eleutherozoa</taxon>
        <taxon>Echinozoa</taxon>
        <taxon>Holothuroidea</taxon>
        <taxon>Aspidochirotacea</taxon>
        <taxon>Aspidochirotida</taxon>
        <taxon>Holothuriidae</taxon>
        <taxon>Holothuria</taxon>
    </lineage>
</organism>
<dbReference type="EMBL" id="JAIZAY010000001">
    <property type="protein sequence ID" value="KAJ8051130.1"/>
    <property type="molecule type" value="Genomic_DNA"/>
</dbReference>
<reference evidence="3" key="1">
    <citation type="submission" date="2021-10" db="EMBL/GenBank/DDBJ databases">
        <title>Tropical sea cucumber genome reveals ecological adaptation and Cuvierian tubules defense mechanism.</title>
        <authorList>
            <person name="Chen T."/>
        </authorList>
    </citation>
    <scope>NUCLEOTIDE SEQUENCE</scope>
    <source>
        <strain evidence="3">Nanhai2018</strain>
        <tissue evidence="3">Muscle</tissue>
    </source>
</reference>
<dbReference type="Proteomes" id="UP001152320">
    <property type="component" value="Chromosome 1"/>
</dbReference>
<keyword evidence="1" id="KW-1015">Disulfide bond</keyword>
<evidence type="ECO:0000313" key="4">
    <source>
        <dbReference type="Proteomes" id="UP001152320"/>
    </source>
</evidence>
<dbReference type="InterPro" id="IPR000742">
    <property type="entry name" value="EGF"/>
</dbReference>
<dbReference type="OrthoDB" id="441660at2759"/>
<dbReference type="AlphaFoldDB" id="A0A9Q1CU01"/>
<keyword evidence="3" id="KW-0808">Transferase</keyword>
<accession>A0A9Q1CU01</accession>
<comment type="caution">
    <text evidence="3">The sequence shown here is derived from an EMBL/GenBank/DDBJ whole genome shotgun (WGS) entry which is preliminary data.</text>
</comment>
<sequence>MSEASHPEQGFYVITNQPSRRRNSGDLYLYAIDTSQVNSGDEIEFTKAESGLSRSIVKTGEIRTSSMDLWGCYLKVGQPKRYKGSRYGTYTITDSSGISINTFVRPQTKLLNTQGVYTVTVYPVEVGSTELAPSNDNPIGVAWTPGCQNIRWCKGKRRNINTGPRLTLTSTEDAGIYTIQRRNRKKRGWFVQIEVIVASCPETQWMNEGVCENRMSNYPCENGGVEKDAEETCTCPPFYGDDDCSERVGDPPDPFALGEGDNSNLFCGDLDGGSTKCKGYLFCPGNLFGCKCFPGWYGNNCDKPCPKGKWGIECSLTCPKNYMHCNRFDGTETPA</sequence>
<comment type="caution">
    <text evidence="1">Lacks conserved residue(s) required for the propagation of feature annotation.</text>
</comment>
<keyword evidence="1" id="KW-0245">EGF-like domain</keyword>
<dbReference type="PROSITE" id="PS50026">
    <property type="entry name" value="EGF_3"/>
    <property type="match status" value="1"/>
</dbReference>
<keyword evidence="3" id="KW-0418">Kinase</keyword>
<evidence type="ECO:0000256" key="1">
    <source>
        <dbReference type="PROSITE-ProRule" id="PRU00076"/>
    </source>
</evidence>
<proteinExistence type="predicted"/>
<keyword evidence="3" id="KW-0675">Receptor</keyword>
<evidence type="ECO:0000313" key="3">
    <source>
        <dbReference type="EMBL" id="KAJ8051130.1"/>
    </source>
</evidence>
<protein>
    <submittedName>
        <fullName evidence="3">Tyrosine-protein kinase receptor Tie-2</fullName>
    </submittedName>
</protein>